<name>A0A0D2MP96_HYPSF</name>
<dbReference type="OrthoDB" id="6105938at2759"/>
<evidence type="ECO:0000256" key="3">
    <source>
        <dbReference type="ARBA" id="ARBA00022833"/>
    </source>
</evidence>
<proteinExistence type="predicted"/>
<evidence type="ECO:0000313" key="8">
    <source>
        <dbReference type="Proteomes" id="UP000054270"/>
    </source>
</evidence>
<dbReference type="InterPro" id="IPR017907">
    <property type="entry name" value="Znf_RING_CS"/>
</dbReference>
<accession>A0A0D2MP96</accession>
<dbReference type="Gene3D" id="3.30.40.10">
    <property type="entry name" value="Zinc/RING finger domain, C3HC4 (zinc finger)"/>
    <property type="match status" value="1"/>
</dbReference>
<dbReference type="EMBL" id="KN817530">
    <property type="protein sequence ID" value="KJA25723.1"/>
    <property type="molecule type" value="Genomic_DNA"/>
</dbReference>
<dbReference type="PANTHER" id="PTHR12109">
    <property type="entry name" value="RING FINGER PROTEIN 141-RELATED"/>
    <property type="match status" value="1"/>
</dbReference>
<dbReference type="STRING" id="945553.A0A0D2MP96"/>
<evidence type="ECO:0000256" key="1">
    <source>
        <dbReference type="ARBA" id="ARBA00022723"/>
    </source>
</evidence>
<feature type="region of interest" description="Disordered" evidence="5">
    <location>
        <begin position="1"/>
        <end position="196"/>
    </location>
</feature>
<dbReference type="AlphaFoldDB" id="A0A0D2MP96"/>
<dbReference type="Pfam" id="PF00097">
    <property type="entry name" value="zf-C3HC4"/>
    <property type="match status" value="1"/>
</dbReference>
<keyword evidence="1" id="KW-0479">Metal-binding</keyword>
<feature type="domain" description="RING-type" evidence="6">
    <location>
        <begin position="279"/>
        <end position="339"/>
    </location>
</feature>
<dbReference type="InterPro" id="IPR001841">
    <property type="entry name" value="Znf_RING"/>
</dbReference>
<dbReference type="SUPFAM" id="SSF57850">
    <property type="entry name" value="RING/U-box"/>
    <property type="match status" value="1"/>
</dbReference>
<dbReference type="InterPro" id="IPR047126">
    <property type="entry name" value="RNF141-like"/>
</dbReference>
<evidence type="ECO:0000256" key="4">
    <source>
        <dbReference type="PROSITE-ProRule" id="PRU00175"/>
    </source>
</evidence>
<evidence type="ECO:0000256" key="5">
    <source>
        <dbReference type="SAM" id="MobiDB-lite"/>
    </source>
</evidence>
<protein>
    <recommendedName>
        <fullName evidence="6">RING-type domain-containing protein</fullName>
    </recommendedName>
</protein>
<keyword evidence="3" id="KW-0862">Zinc</keyword>
<evidence type="ECO:0000256" key="2">
    <source>
        <dbReference type="ARBA" id="ARBA00022771"/>
    </source>
</evidence>
<dbReference type="GO" id="GO:0008270">
    <property type="term" value="F:zinc ion binding"/>
    <property type="evidence" value="ECO:0007669"/>
    <property type="project" value="UniProtKB-KW"/>
</dbReference>
<keyword evidence="8" id="KW-1185">Reference proteome</keyword>
<feature type="compositionally biased region" description="Acidic residues" evidence="5">
    <location>
        <begin position="428"/>
        <end position="456"/>
    </location>
</feature>
<feature type="compositionally biased region" description="Polar residues" evidence="5">
    <location>
        <begin position="171"/>
        <end position="185"/>
    </location>
</feature>
<gene>
    <name evidence="7" type="ORF">HYPSUDRAFT_37166</name>
</gene>
<sequence length="482" mass="52737">MSDPGRSHRNGSKETSTSGVKRSLGSEITRLRGNPLLQLPPATVRLPVAPGGISTHRPRSSPALPAESLIESLGHTKSGPMDASASSFRDGSLSRGKMTRSSTPRASSGDRKSGPSAVASIPLPPRTMRISVLGSQSQIRPTSTSENAPLCHPPPRTKSRATISKPPHRQLQPNHDSASENLNNKNDTRYSMPPQRVHTGPLAASEFERLKKEVQTLREALHESKKTARRYHKKLEDNETKLNTALTAVIDKDSELSAIKAKQREAQETLSTIEASIQCQICIDMPDKPYALAPCGHVLCLPCLQEWFRQAPSGFDDDDDYEEDPDDILMRPKTCPACRATVRHRPVPVFMVKAVSAALKRANPDPSGSAQADQEDRHVTDPADPWEGIFLSSDEDEDSEGSYATGDEDSDENEDIQGRYTMGHGIVDESDEEPGDDDESADEEEAGGDSSSEEEREWAQPVFAVPSRWAHPSPTHPSYYMP</sequence>
<organism evidence="7 8">
    <name type="scientific">Hypholoma sublateritium (strain FD-334 SS-4)</name>
    <dbReference type="NCBI Taxonomy" id="945553"/>
    <lineage>
        <taxon>Eukaryota</taxon>
        <taxon>Fungi</taxon>
        <taxon>Dikarya</taxon>
        <taxon>Basidiomycota</taxon>
        <taxon>Agaricomycotina</taxon>
        <taxon>Agaricomycetes</taxon>
        <taxon>Agaricomycetidae</taxon>
        <taxon>Agaricales</taxon>
        <taxon>Agaricineae</taxon>
        <taxon>Strophariaceae</taxon>
        <taxon>Hypholoma</taxon>
    </lineage>
</organism>
<evidence type="ECO:0000313" key="7">
    <source>
        <dbReference type="EMBL" id="KJA25723.1"/>
    </source>
</evidence>
<dbReference type="OMA" id="PRTMRIS"/>
<dbReference type="InterPro" id="IPR018957">
    <property type="entry name" value="Znf_C3HC4_RING-type"/>
</dbReference>
<dbReference type="PROSITE" id="PS50089">
    <property type="entry name" value="ZF_RING_2"/>
    <property type="match status" value="1"/>
</dbReference>
<reference evidence="8" key="1">
    <citation type="submission" date="2014-04" db="EMBL/GenBank/DDBJ databases">
        <title>Evolutionary Origins and Diversification of the Mycorrhizal Mutualists.</title>
        <authorList>
            <consortium name="DOE Joint Genome Institute"/>
            <consortium name="Mycorrhizal Genomics Consortium"/>
            <person name="Kohler A."/>
            <person name="Kuo A."/>
            <person name="Nagy L.G."/>
            <person name="Floudas D."/>
            <person name="Copeland A."/>
            <person name="Barry K.W."/>
            <person name="Cichocki N."/>
            <person name="Veneault-Fourrey C."/>
            <person name="LaButti K."/>
            <person name="Lindquist E.A."/>
            <person name="Lipzen A."/>
            <person name="Lundell T."/>
            <person name="Morin E."/>
            <person name="Murat C."/>
            <person name="Riley R."/>
            <person name="Ohm R."/>
            <person name="Sun H."/>
            <person name="Tunlid A."/>
            <person name="Henrissat B."/>
            <person name="Grigoriev I.V."/>
            <person name="Hibbett D.S."/>
            <person name="Martin F."/>
        </authorList>
    </citation>
    <scope>NUCLEOTIDE SEQUENCE [LARGE SCALE GENOMIC DNA]</scope>
    <source>
        <strain evidence="8">FD-334 SS-4</strain>
    </source>
</reference>
<feature type="compositionally biased region" description="Acidic residues" evidence="5">
    <location>
        <begin position="393"/>
        <end position="415"/>
    </location>
</feature>
<evidence type="ECO:0000259" key="6">
    <source>
        <dbReference type="PROSITE" id="PS50089"/>
    </source>
</evidence>
<dbReference type="PROSITE" id="PS00518">
    <property type="entry name" value="ZF_RING_1"/>
    <property type="match status" value="1"/>
</dbReference>
<keyword evidence="2 4" id="KW-0863">Zinc-finger</keyword>
<feature type="region of interest" description="Disordered" evidence="5">
    <location>
        <begin position="361"/>
        <end position="482"/>
    </location>
</feature>
<dbReference type="InterPro" id="IPR013083">
    <property type="entry name" value="Znf_RING/FYVE/PHD"/>
</dbReference>
<feature type="compositionally biased region" description="Polar residues" evidence="5">
    <location>
        <begin position="133"/>
        <end position="147"/>
    </location>
</feature>
<dbReference type="SMART" id="SM00184">
    <property type="entry name" value="RING"/>
    <property type="match status" value="1"/>
</dbReference>
<dbReference type="Proteomes" id="UP000054270">
    <property type="component" value="Unassembled WGS sequence"/>
</dbReference>